<gene>
    <name evidence="2" type="ORF">DIC32_01200</name>
</gene>
<sequence>MRFHFTGLGIVLILCTGAVWAEPAVQAGDTVASLSTARITTTLRQTSLPSGTVQVPNETATSIAVEEIDTIMPDEQASRVQTQSSEAQVTQQSIVQASTSATGQEELVSWNDIDAIQPE</sequence>
<comment type="caution">
    <text evidence="2">The sequence shown here is derived from an EMBL/GenBank/DDBJ whole genome shotgun (WGS) entry which is preliminary data.</text>
</comment>
<dbReference type="EMBL" id="DPXL01000018">
    <property type="protein sequence ID" value="HCM30445.1"/>
    <property type="molecule type" value="Genomic_DNA"/>
</dbReference>
<proteinExistence type="predicted"/>
<dbReference type="AlphaFoldDB" id="A0A3D3FXU3"/>
<keyword evidence="1" id="KW-0732">Signal</keyword>
<accession>A0A3D3FXU3</accession>
<name>A0A3D3FXU3_ACIRA</name>
<dbReference type="Proteomes" id="UP000262257">
    <property type="component" value="Unassembled WGS sequence"/>
</dbReference>
<evidence type="ECO:0000313" key="2">
    <source>
        <dbReference type="EMBL" id="HCM30445.1"/>
    </source>
</evidence>
<organism evidence="2 3">
    <name type="scientific">Acinetobacter radioresistens</name>
    <dbReference type="NCBI Taxonomy" id="40216"/>
    <lineage>
        <taxon>Bacteria</taxon>
        <taxon>Pseudomonadati</taxon>
        <taxon>Pseudomonadota</taxon>
        <taxon>Gammaproteobacteria</taxon>
        <taxon>Moraxellales</taxon>
        <taxon>Moraxellaceae</taxon>
        <taxon>Acinetobacter</taxon>
    </lineage>
</organism>
<evidence type="ECO:0000313" key="3">
    <source>
        <dbReference type="Proteomes" id="UP000262257"/>
    </source>
</evidence>
<feature type="signal peptide" evidence="1">
    <location>
        <begin position="1"/>
        <end position="21"/>
    </location>
</feature>
<evidence type="ECO:0000256" key="1">
    <source>
        <dbReference type="SAM" id="SignalP"/>
    </source>
</evidence>
<reference evidence="2 3" key="1">
    <citation type="journal article" date="2018" name="Nat. Biotechnol.">
        <title>A standardized bacterial taxonomy based on genome phylogeny substantially revises the tree of life.</title>
        <authorList>
            <person name="Parks D.H."/>
            <person name="Chuvochina M."/>
            <person name="Waite D.W."/>
            <person name="Rinke C."/>
            <person name="Skarshewski A."/>
            <person name="Chaumeil P.A."/>
            <person name="Hugenholtz P."/>
        </authorList>
    </citation>
    <scope>NUCLEOTIDE SEQUENCE [LARGE SCALE GENOMIC DNA]</scope>
    <source>
        <strain evidence="2">UBA10045</strain>
    </source>
</reference>
<protein>
    <submittedName>
        <fullName evidence="2">Uncharacterized protein</fullName>
    </submittedName>
</protein>
<feature type="chain" id="PRO_5017723506" evidence="1">
    <location>
        <begin position="22"/>
        <end position="119"/>
    </location>
</feature>
<dbReference type="RefSeq" id="WP_346815926.1">
    <property type="nucleotide sequence ID" value="NZ_JBDKZT010000003.1"/>
</dbReference>